<keyword evidence="1" id="KW-0175">Coiled coil</keyword>
<evidence type="ECO:0000313" key="3">
    <source>
        <dbReference type="EMBL" id="CAI9288681.1"/>
    </source>
</evidence>
<feature type="region of interest" description="Disordered" evidence="2">
    <location>
        <begin position="41"/>
        <end position="63"/>
    </location>
</feature>
<protein>
    <submittedName>
        <fullName evidence="3">Uncharacterized protein</fullName>
    </submittedName>
</protein>
<evidence type="ECO:0000256" key="2">
    <source>
        <dbReference type="SAM" id="MobiDB-lite"/>
    </source>
</evidence>
<dbReference type="Proteomes" id="UP001177003">
    <property type="component" value="Chromosome 5"/>
</dbReference>
<organism evidence="3 4">
    <name type="scientific">Lactuca saligna</name>
    <name type="common">Willowleaf lettuce</name>
    <dbReference type="NCBI Taxonomy" id="75948"/>
    <lineage>
        <taxon>Eukaryota</taxon>
        <taxon>Viridiplantae</taxon>
        <taxon>Streptophyta</taxon>
        <taxon>Embryophyta</taxon>
        <taxon>Tracheophyta</taxon>
        <taxon>Spermatophyta</taxon>
        <taxon>Magnoliopsida</taxon>
        <taxon>eudicotyledons</taxon>
        <taxon>Gunneridae</taxon>
        <taxon>Pentapetalae</taxon>
        <taxon>asterids</taxon>
        <taxon>campanulids</taxon>
        <taxon>Asterales</taxon>
        <taxon>Asteraceae</taxon>
        <taxon>Cichorioideae</taxon>
        <taxon>Cichorieae</taxon>
        <taxon>Lactucinae</taxon>
        <taxon>Lactuca</taxon>
    </lineage>
</organism>
<name>A0AA35Z9Z4_LACSI</name>
<feature type="coiled-coil region" evidence="1">
    <location>
        <begin position="66"/>
        <end position="93"/>
    </location>
</feature>
<dbReference type="AlphaFoldDB" id="A0AA35Z9Z4"/>
<sequence>MLHKLEGVLESSSILKQGGDQPKKTVVKLIVKSESEPKYKSNLFSEAPNVDNSEDEDIDEDELKKRKAREAKLDEHQRIVRKAEAKEKAEKEAQHIKPQYEMWSSSKITAVKVIGPIKTESFPNAKFKLVKGSTSRVHEFTLADLTCLNPYNWIMFYNLLSRDKQKYEPVIAHLKLMIISYIQEVGKWMWR</sequence>
<proteinExistence type="predicted"/>
<feature type="compositionally biased region" description="Acidic residues" evidence="2">
    <location>
        <begin position="52"/>
        <end position="61"/>
    </location>
</feature>
<accession>A0AA35Z9Z4</accession>
<gene>
    <name evidence="3" type="ORF">LSALG_LOCUS27959</name>
</gene>
<reference evidence="3" key="1">
    <citation type="submission" date="2023-04" db="EMBL/GenBank/DDBJ databases">
        <authorList>
            <person name="Vijverberg K."/>
            <person name="Xiong W."/>
            <person name="Schranz E."/>
        </authorList>
    </citation>
    <scope>NUCLEOTIDE SEQUENCE</scope>
</reference>
<evidence type="ECO:0000256" key="1">
    <source>
        <dbReference type="SAM" id="Coils"/>
    </source>
</evidence>
<evidence type="ECO:0000313" key="4">
    <source>
        <dbReference type="Proteomes" id="UP001177003"/>
    </source>
</evidence>
<keyword evidence="4" id="KW-1185">Reference proteome</keyword>
<dbReference type="EMBL" id="OX465081">
    <property type="protein sequence ID" value="CAI9288681.1"/>
    <property type="molecule type" value="Genomic_DNA"/>
</dbReference>